<dbReference type="GO" id="GO:0030160">
    <property type="term" value="F:synaptic receptor adaptor activity"/>
    <property type="evidence" value="ECO:0007669"/>
    <property type="project" value="TreeGrafter"/>
</dbReference>
<dbReference type="CDD" id="cd06746">
    <property type="entry name" value="PDZ_SHANK1_3-like"/>
    <property type="match status" value="1"/>
</dbReference>
<dbReference type="GO" id="GO:0045211">
    <property type="term" value="C:postsynaptic membrane"/>
    <property type="evidence" value="ECO:0007669"/>
    <property type="project" value="TreeGrafter"/>
</dbReference>
<feature type="domain" description="PDZ" evidence="2">
    <location>
        <begin position="47"/>
        <end position="144"/>
    </location>
</feature>
<dbReference type="GO" id="GO:0043197">
    <property type="term" value="C:dendritic spine"/>
    <property type="evidence" value="ECO:0007669"/>
    <property type="project" value="TreeGrafter"/>
</dbReference>
<dbReference type="Pfam" id="PF00595">
    <property type="entry name" value="PDZ"/>
    <property type="match status" value="1"/>
</dbReference>
<feature type="region of interest" description="Disordered" evidence="1">
    <location>
        <begin position="190"/>
        <end position="216"/>
    </location>
</feature>
<dbReference type="AlphaFoldDB" id="A0AAV4EZV5"/>
<reference evidence="3 4" key="1">
    <citation type="journal article" date="2021" name="Elife">
        <title>Chloroplast acquisition without the gene transfer in kleptoplastic sea slugs, Plakobranchus ocellatus.</title>
        <authorList>
            <person name="Maeda T."/>
            <person name="Takahashi S."/>
            <person name="Yoshida T."/>
            <person name="Shimamura S."/>
            <person name="Takaki Y."/>
            <person name="Nagai Y."/>
            <person name="Toyoda A."/>
            <person name="Suzuki Y."/>
            <person name="Arimoto A."/>
            <person name="Ishii H."/>
            <person name="Satoh N."/>
            <person name="Nishiyama T."/>
            <person name="Hasebe M."/>
            <person name="Maruyama T."/>
            <person name="Minagawa J."/>
            <person name="Obokata J."/>
            <person name="Shigenobu S."/>
        </authorList>
    </citation>
    <scope>NUCLEOTIDE SEQUENCE [LARGE SCALE GENOMIC DNA]</scope>
</reference>
<dbReference type="GO" id="GO:0035255">
    <property type="term" value="F:ionotropic glutamate receptor binding"/>
    <property type="evidence" value="ECO:0007669"/>
    <property type="project" value="TreeGrafter"/>
</dbReference>
<evidence type="ECO:0000259" key="2">
    <source>
        <dbReference type="PROSITE" id="PS50106"/>
    </source>
</evidence>
<dbReference type="PANTHER" id="PTHR24135:SF28">
    <property type="entry name" value="LD13733P"/>
    <property type="match status" value="1"/>
</dbReference>
<name>A0AAV4EZV5_9GAST</name>
<dbReference type="InterPro" id="IPR001478">
    <property type="entry name" value="PDZ"/>
</dbReference>
<dbReference type="InterPro" id="IPR036034">
    <property type="entry name" value="PDZ_sf"/>
</dbReference>
<dbReference type="SUPFAM" id="SSF50156">
    <property type="entry name" value="PDZ domain-like"/>
    <property type="match status" value="1"/>
</dbReference>
<dbReference type="GO" id="GO:0014069">
    <property type="term" value="C:postsynaptic density"/>
    <property type="evidence" value="ECO:0007669"/>
    <property type="project" value="TreeGrafter"/>
</dbReference>
<comment type="caution">
    <text evidence="3">The sequence shown here is derived from an EMBL/GenBank/DDBJ whole genome shotgun (WGS) entry which is preliminary data.</text>
</comment>
<gene>
    <name evidence="3" type="ORF">ElyMa_003686500</name>
</gene>
<evidence type="ECO:0000313" key="4">
    <source>
        <dbReference type="Proteomes" id="UP000762676"/>
    </source>
</evidence>
<dbReference type="EMBL" id="BMAT01007550">
    <property type="protein sequence ID" value="GFR66613.1"/>
    <property type="molecule type" value="Genomic_DNA"/>
</dbReference>
<dbReference type="InterPro" id="IPR051569">
    <property type="entry name" value="SHANK"/>
</dbReference>
<sequence length="216" mass="23343">MGTIIVGVKDRYLPLARLGAGRLVRRNTSLMLGHLDTRLCGDQLPRVVLLHRSSEGYGFVLRGAKSKLPTGGGFNDFAPTAEYPALQYLDSVDPGSQADRAGLKSGDFILEINNENVVRASHEHVVHLIRSSSDVLTLKVITVSSSSDGPPSTPTSPLFQPNSPPDWRIAAQSQSQHYLQGQGYNVHPDSGGAMTLPSRKKQGEAQDRQTAAVCTW</sequence>
<dbReference type="SMART" id="SM00228">
    <property type="entry name" value="PDZ"/>
    <property type="match status" value="1"/>
</dbReference>
<protein>
    <submittedName>
        <fullName evidence="3">SH3 and multiple ankyrin repeat domains protein 2</fullName>
    </submittedName>
</protein>
<evidence type="ECO:0000256" key="1">
    <source>
        <dbReference type="SAM" id="MobiDB-lite"/>
    </source>
</evidence>
<evidence type="ECO:0000313" key="3">
    <source>
        <dbReference type="EMBL" id="GFR66613.1"/>
    </source>
</evidence>
<dbReference type="Proteomes" id="UP000762676">
    <property type="component" value="Unassembled WGS sequence"/>
</dbReference>
<keyword evidence="4" id="KW-1185">Reference proteome</keyword>
<accession>A0AAV4EZV5</accession>
<organism evidence="3 4">
    <name type="scientific">Elysia marginata</name>
    <dbReference type="NCBI Taxonomy" id="1093978"/>
    <lineage>
        <taxon>Eukaryota</taxon>
        <taxon>Metazoa</taxon>
        <taxon>Spiralia</taxon>
        <taxon>Lophotrochozoa</taxon>
        <taxon>Mollusca</taxon>
        <taxon>Gastropoda</taxon>
        <taxon>Heterobranchia</taxon>
        <taxon>Euthyneura</taxon>
        <taxon>Panpulmonata</taxon>
        <taxon>Sacoglossa</taxon>
        <taxon>Placobranchoidea</taxon>
        <taxon>Plakobranchidae</taxon>
        <taxon>Elysia</taxon>
    </lineage>
</organism>
<dbReference type="PROSITE" id="PS50106">
    <property type="entry name" value="PDZ"/>
    <property type="match status" value="1"/>
</dbReference>
<dbReference type="PANTHER" id="PTHR24135">
    <property type="entry name" value="SH3 AND MULTIPLE ANKYRIN REPEAT DOMAINS PROTEIN"/>
    <property type="match status" value="1"/>
</dbReference>
<proteinExistence type="predicted"/>
<feature type="region of interest" description="Disordered" evidence="1">
    <location>
        <begin position="144"/>
        <end position="164"/>
    </location>
</feature>
<dbReference type="Gene3D" id="2.30.42.10">
    <property type="match status" value="1"/>
</dbReference>